<dbReference type="Pfam" id="PF12705">
    <property type="entry name" value="PDDEXK_1"/>
    <property type="match status" value="1"/>
</dbReference>
<dbReference type="EMBL" id="CP019327">
    <property type="protein sequence ID" value="APX96517.1"/>
    <property type="molecule type" value="Genomic_DNA"/>
</dbReference>
<reference evidence="3 6" key="1">
    <citation type="submission" date="2017-01" db="EMBL/GenBank/DDBJ databases">
        <title>Complete genome sequence of Haloterrigena daqingensis type strain (JX313T).</title>
        <authorList>
            <person name="Shuang W."/>
        </authorList>
    </citation>
    <scope>NUCLEOTIDE SEQUENCE [LARGE SCALE GENOMIC DNA]</scope>
    <source>
        <strain evidence="3 6">JX313</strain>
    </source>
</reference>
<proteinExistence type="predicted"/>
<feature type="domain" description="PD-(D/E)XK endonuclease-like" evidence="2">
    <location>
        <begin position="486"/>
        <end position="745"/>
    </location>
</feature>
<organism evidence="4 5">
    <name type="scientific">Natronorubrum daqingense</name>
    <dbReference type="NCBI Taxonomy" id="588898"/>
    <lineage>
        <taxon>Archaea</taxon>
        <taxon>Methanobacteriati</taxon>
        <taxon>Methanobacteriota</taxon>
        <taxon>Stenosarchaea group</taxon>
        <taxon>Halobacteria</taxon>
        <taxon>Halobacteriales</taxon>
        <taxon>Natrialbaceae</taxon>
        <taxon>Natronorubrum</taxon>
    </lineage>
</organism>
<sequence length="900" mass="102815">MSLTQSKSIDRLYQEVSDYELVIVPDSPLADALNRRLERAHFGPFAITPRRLATRRRETAEDRTAFLEVIGQTNLSWREIAYTVGNVLQCWEYRGRADAIFEYDAFDTPATRTIVDIISSLQTSSGLLATYNIDVGADGSVAVVGERQLTNLERSILPDKYDSIDRFTEDAFALPAFRLFDSSTAIVDAILDTVTQGNADEIGIVLDSSSEYSPLVESALETAEVPYYGGPGFMDDRDHRAFVQLLRCTTAGSDTRVHSVKPLLSCLDATVPIEHDKKRLADLEVDIPEIDWLREFIGRTDALTFESALNAYETRTGRTLEAFREELERLSLLEEPITTDRIDQLAYYLETYEVPIDRENEGVLLADAKSASFVDRPVVFYLGLDENWTRDSPNRPWVDRDEEYERTVDGFQSLLQSGIDRHYLVQDAVDGSPVTPCLYFDELLETEFERFSDLESVRHARSGRPIDDGFAREPLDADIEPERVETVSQSSLNTYANSPRDYCFGRLVETPDEHYFVDGNLFHDFAEFAVNHPDFVDDACLEDVADVMIEETRAFHRRIDLETQRTRYRVGLETIYKYLDKYAPTDATVLAPSRSWGENFFAKHFDRDVDSPVTERWFEDDDLRLEGKIDLVQSPTHLVDFKSGSRKSASQVTKASSIGKPSDKPNFQALSYLTYWRRQQPDESLEFTFVHFLETLDDVVTGDATLEDCLTTITYRPTAFDEFVQSRAVFEELREDAPNDCNKTFSKTDYETYLTVFDTDDVPRTRDADEMAHSPFGETLVERLVDDVGDYKYVKKGCMQAFRHLCGYRKSGYFAEDLDAFERFVDGQLEEVNHYRCGEDRFPIDGRAGEPNYRYVDNRDMLLTDSRSTRDDFLVPRDDSSSVQAEETPTSGVADSEVRR</sequence>
<dbReference type="OrthoDB" id="319934at2157"/>
<evidence type="ECO:0000259" key="2">
    <source>
        <dbReference type="Pfam" id="PF12705"/>
    </source>
</evidence>
<dbReference type="RefSeq" id="WP_076582476.1">
    <property type="nucleotide sequence ID" value="NZ_CP019327.1"/>
</dbReference>
<dbReference type="Proteomes" id="UP000187321">
    <property type="component" value="Chromosome"/>
</dbReference>
<accession>A0A1N7EDQ3</accession>
<dbReference type="InterPro" id="IPR038726">
    <property type="entry name" value="PDDEXK_AddAB-type"/>
</dbReference>
<feature type="compositionally biased region" description="Polar residues" evidence="1">
    <location>
        <begin position="881"/>
        <end position="893"/>
    </location>
</feature>
<gene>
    <name evidence="3" type="ORF">BB347_07750</name>
    <name evidence="4" type="ORF">SAMN05421809_2643</name>
</gene>
<dbReference type="Proteomes" id="UP000185687">
    <property type="component" value="Unassembled WGS sequence"/>
</dbReference>
<evidence type="ECO:0000313" key="6">
    <source>
        <dbReference type="Proteomes" id="UP000187321"/>
    </source>
</evidence>
<reference evidence="4 5" key="2">
    <citation type="submission" date="2017-01" db="EMBL/GenBank/DDBJ databases">
        <authorList>
            <person name="Mah S.A."/>
            <person name="Swanson W.J."/>
            <person name="Moy G.W."/>
            <person name="Vacquier V.D."/>
        </authorList>
    </citation>
    <scope>NUCLEOTIDE SEQUENCE [LARGE SCALE GENOMIC DNA]</scope>
    <source>
        <strain evidence="4 5">CGMCC 1.8909</strain>
    </source>
</reference>
<dbReference type="AlphaFoldDB" id="A0A1N7EDQ3"/>
<evidence type="ECO:0000313" key="5">
    <source>
        <dbReference type="Proteomes" id="UP000185687"/>
    </source>
</evidence>
<dbReference type="GeneID" id="30955827"/>
<dbReference type="EMBL" id="FTNP01000003">
    <property type="protein sequence ID" value="SIR86272.1"/>
    <property type="molecule type" value="Genomic_DNA"/>
</dbReference>
<dbReference type="SUPFAM" id="SSF52540">
    <property type="entry name" value="P-loop containing nucleoside triphosphate hydrolases"/>
    <property type="match status" value="1"/>
</dbReference>
<feature type="region of interest" description="Disordered" evidence="1">
    <location>
        <begin position="867"/>
        <end position="900"/>
    </location>
</feature>
<evidence type="ECO:0000256" key="1">
    <source>
        <dbReference type="SAM" id="MobiDB-lite"/>
    </source>
</evidence>
<name>A0A1N7EDQ3_9EURY</name>
<keyword evidence="5" id="KW-1185">Reference proteome</keyword>
<protein>
    <submittedName>
        <fullName evidence="4">PD-(D/E)XK nuclease superfamily protein</fullName>
    </submittedName>
</protein>
<dbReference type="InterPro" id="IPR027417">
    <property type="entry name" value="P-loop_NTPase"/>
</dbReference>
<dbReference type="KEGG" id="hda:BB347_07750"/>
<evidence type="ECO:0000313" key="3">
    <source>
        <dbReference type="EMBL" id="APX96517.1"/>
    </source>
</evidence>
<feature type="compositionally biased region" description="Basic and acidic residues" evidence="1">
    <location>
        <begin position="867"/>
        <end position="880"/>
    </location>
</feature>
<evidence type="ECO:0000313" key="4">
    <source>
        <dbReference type="EMBL" id="SIR86272.1"/>
    </source>
</evidence>